<evidence type="ECO:0000313" key="4">
    <source>
        <dbReference type="EMBL" id="KZT51106.1"/>
    </source>
</evidence>
<dbReference type="STRING" id="1353952.A0A165CNL7"/>
<dbReference type="AlphaFoldDB" id="A0A165CNL7"/>
<dbReference type="InterPro" id="IPR006671">
    <property type="entry name" value="Cyclin_N"/>
</dbReference>
<name>A0A165CNL7_9BASI</name>
<dbReference type="InterPro" id="IPR036915">
    <property type="entry name" value="Cyclin-like_sf"/>
</dbReference>
<evidence type="ECO:0000256" key="1">
    <source>
        <dbReference type="RuleBase" id="RU000383"/>
    </source>
</evidence>
<feature type="non-terminal residue" evidence="4">
    <location>
        <position position="241"/>
    </location>
</feature>
<keyword evidence="1" id="KW-0195">Cyclin</keyword>
<dbReference type="SUPFAM" id="SSF47954">
    <property type="entry name" value="Cyclin-like"/>
    <property type="match status" value="1"/>
</dbReference>
<dbReference type="GO" id="GO:0019901">
    <property type="term" value="F:protein kinase binding"/>
    <property type="evidence" value="ECO:0007669"/>
    <property type="project" value="InterPro"/>
</dbReference>
<sequence>MISYIAEQAVAVIGVDAGSDDETPEPLRAAASTLPTPPATPVKGAFDTLNQYQKEAREEKDGLPSLDTFIRRLCEYSNVQAPTLLCTLLFLHRLKAKLPVMAKGIPCTRHRVFLATLIVAAKYLNDSSPKNKHWTRYTNALFSNAEVNLMEKQLLMLLDFDLRFSEAELIEHCKPFMPGSPRVKEQRSDAVSRVARATAARSPKGRTAPQMPPTPPHEINLGPAPLSLRSLATRLSNTHIS</sequence>
<dbReference type="PANTHER" id="PTHR15615:SF10">
    <property type="entry name" value="PHO85 CYCLIN-2-RELATED"/>
    <property type="match status" value="1"/>
</dbReference>
<dbReference type="PANTHER" id="PTHR15615">
    <property type="match status" value="1"/>
</dbReference>
<dbReference type="GO" id="GO:0005634">
    <property type="term" value="C:nucleus"/>
    <property type="evidence" value="ECO:0007669"/>
    <property type="project" value="TreeGrafter"/>
</dbReference>
<dbReference type="OrthoDB" id="10250320at2759"/>
<organism evidence="4 5">
    <name type="scientific">Calocera cornea HHB12733</name>
    <dbReference type="NCBI Taxonomy" id="1353952"/>
    <lineage>
        <taxon>Eukaryota</taxon>
        <taxon>Fungi</taxon>
        <taxon>Dikarya</taxon>
        <taxon>Basidiomycota</taxon>
        <taxon>Agaricomycotina</taxon>
        <taxon>Dacrymycetes</taxon>
        <taxon>Dacrymycetales</taxon>
        <taxon>Dacrymycetaceae</taxon>
        <taxon>Calocera</taxon>
    </lineage>
</organism>
<evidence type="ECO:0000256" key="2">
    <source>
        <dbReference type="SAM" id="MobiDB-lite"/>
    </source>
</evidence>
<gene>
    <name evidence="4" type="ORF">CALCODRAFT_443547</name>
</gene>
<dbReference type="EMBL" id="KV424125">
    <property type="protein sequence ID" value="KZT51106.1"/>
    <property type="molecule type" value="Genomic_DNA"/>
</dbReference>
<dbReference type="InterPro" id="IPR013763">
    <property type="entry name" value="Cyclin-like_dom"/>
</dbReference>
<dbReference type="GO" id="GO:0000307">
    <property type="term" value="C:cyclin-dependent protein kinase holoenzyme complex"/>
    <property type="evidence" value="ECO:0007669"/>
    <property type="project" value="TreeGrafter"/>
</dbReference>
<feature type="domain" description="Cyclin-like" evidence="3">
    <location>
        <begin position="68"/>
        <end position="156"/>
    </location>
</feature>
<dbReference type="Gene3D" id="1.10.472.10">
    <property type="entry name" value="Cyclin-like"/>
    <property type="match status" value="1"/>
</dbReference>
<evidence type="ECO:0000259" key="3">
    <source>
        <dbReference type="SMART" id="SM00385"/>
    </source>
</evidence>
<keyword evidence="5" id="KW-1185">Reference proteome</keyword>
<dbReference type="Proteomes" id="UP000076842">
    <property type="component" value="Unassembled WGS sequence"/>
</dbReference>
<dbReference type="CDD" id="cd20557">
    <property type="entry name" value="CYCLIN_ScPCL1-like"/>
    <property type="match status" value="1"/>
</dbReference>
<dbReference type="SMART" id="SM00385">
    <property type="entry name" value="CYCLIN"/>
    <property type="match status" value="1"/>
</dbReference>
<reference evidence="4 5" key="1">
    <citation type="journal article" date="2016" name="Mol. Biol. Evol.">
        <title>Comparative Genomics of Early-Diverging Mushroom-Forming Fungi Provides Insights into the Origins of Lignocellulose Decay Capabilities.</title>
        <authorList>
            <person name="Nagy L.G."/>
            <person name="Riley R."/>
            <person name="Tritt A."/>
            <person name="Adam C."/>
            <person name="Daum C."/>
            <person name="Floudas D."/>
            <person name="Sun H."/>
            <person name="Yadav J.S."/>
            <person name="Pangilinan J."/>
            <person name="Larsson K.H."/>
            <person name="Matsuura K."/>
            <person name="Barry K."/>
            <person name="Labutti K."/>
            <person name="Kuo R."/>
            <person name="Ohm R.A."/>
            <person name="Bhattacharya S.S."/>
            <person name="Shirouzu T."/>
            <person name="Yoshinaga Y."/>
            <person name="Martin F.M."/>
            <person name="Grigoriev I.V."/>
            <person name="Hibbett D.S."/>
        </authorList>
    </citation>
    <scope>NUCLEOTIDE SEQUENCE [LARGE SCALE GENOMIC DNA]</scope>
    <source>
        <strain evidence="4 5">HHB12733</strain>
    </source>
</reference>
<dbReference type="GO" id="GO:0016538">
    <property type="term" value="F:cyclin-dependent protein serine/threonine kinase regulator activity"/>
    <property type="evidence" value="ECO:0007669"/>
    <property type="project" value="TreeGrafter"/>
</dbReference>
<dbReference type="Pfam" id="PF00134">
    <property type="entry name" value="Cyclin_N"/>
    <property type="match status" value="1"/>
</dbReference>
<dbReference type="InterPro" id="IPR013922">
    <property type="entry name" value="Cyclin_PHO80-like"/>
</dbReference>
<protein>
    <submittedName>
        <fullName evidence="4">Cyclin-like protein</fullName>
    </submittedName>
</protein>
<comment type="similarity">
    <text evidence="1">Belongs to the cyclin family.</text>
</comment>
<dbReference type="InParanoid" id="A0A165CNL7"/>
<accession>A0A165CNL7</accession>
<feature type="region of interest" description="Disordered" evidence="2">
    <location>
        <begin position="195"/>
        <end position="224"/>
    </location>
</feature>
<proteinExistence type="inferred from homology"/>
<evidence type="ECO:0000313" key="5">
    <source>
        <dbReference type="Proteomes" id="UP000076842"/>
    </source>
</evidence>